<dbReference type="RefSeq" id="WP_189469623.1">
    <property type="nucleotide sequence ID" value="NZ_BMXS01000012.1"/>
</dbReference>
<keyword evidence="9" id="KW-0170">Cobalt</keyword>
<feature type="domain" description="Peptidase M20 dimerisation" evidence="10">
    <location>
        <begin position="175"/>
        <end position="282"/>
    </location>
</feature>
<evidence type="ECO:0000256" key="4">
    <source>
        <dbReference type="ARBA" id="ARBA00022571"/>
    </source>
</evidence>
<evidence type="ECO:0000256" key="5">
    <source>
        <dbReference type="ARBA" id="ARBA00022605"/>
    </source>
</evidence>
<evidence type="ECO:0000256" key="9">
    <source>
        <dbReference type="ARBA" id="ARBA00023285"/>
    </source>
</evidence>
<reference evidence="12" key="1">
    <citation type="journal article" date="2019" name="Int. J. Syst. Evol. Microbiol.">
        <title>The Global Catalogue of Microorganisms (GCM) 10K type strain sequencing project: providing services to taxonomists for standard genome sequencing and annotation.</title>
        <authorList>
            <consortium name="The Broad Institute Genomics Platform"/>
            <consortium name="The Broad Institute Genome Sequencing Center for Infectious Disease"/>
            <person name="Wu L."/>
            <person name="Ma J."/>
        </authorList>
    </citation>
    <scope>NUCLEOTIDE SEQUENCE [LARGE SCALE GENOMIC DNA]</scope>
    <source>
        <strain evidence="12">KCTC 22228</strain>
    </source>
</reference>
<comment type="caution">
    <text evidence="11">The sequence shown here is derived from an EMBL/GenBank/DDBJ whole genome shotgun (WGS) entry which is preliminary data.</text>
</comment>
<organism evidence="11 12">
    <name type="scientific">Litchfieldella qijiaojingensis</name>
    <dbReference type="NCBI Taxonomy" id="980347"/>
    <lineage>
        <taxon>Bacteria</taxon>
        <taxon>Pseudomonadati</taxon>
        <taxon>Pseudomonadota</taxon>
        <taxon>Gammaproteobacteria</taxon>
        <taxon>Oceanospirillales</taxon>
        <taxon>Halomonadaceae</taxon>
        <taxon>Litchfieldella</taxon>
    </lineage>
</organism>
<dbReference type="InterPro" id="IPR001261">
    <property type="entry name" value="ArgE/DapE_CS"/>
</dbReference>
<dbReference type="InterPro" id="IPR050072">
    <property type="entry name" value="Peptidase_M20A"/>
</dbReference>
<evidence type="ECO:0000256" key="6">
    <source>
        <dbReference type="ARBA" id="ARBA00022723"/>
    </source>
</evidence>
<evidence type="ECO:0000313" key="11">
    <source>
        <dbReference type="EMBL" id="GGX96212.1"/>
    </source>
</evidence>
<proteinExistence type="inferred from homology"/>
<dbReference type="PANTHER" id="PTHR43808:SF31">
    <property type="entry name" value="N-ACETYL-L-CITRULLINE DEACETYLASE"/>
    <property type="match status" value="1"/>
</dbReference>
<dbReference type="InterPro" id="IPR036264">
    <property type="entry name" value="Bact_exopeptidase_dim_dom"/>
</dbReference>
<gene>
    <name evidence="11" type="ORF">GCM10007160_24630</name>
</gene>
<dbReference type="EMBL" id="BMXS01000012">
    <property type="protein sequence ID" value="GGX96212.1"/>
    <property type="molecule type" value="Genomic_DNA"/>
</dbReference>
<keyword evidence="4" id="KW-0055">Arginine biosynthesis</keyword>
<dbReference type="Gene3D" id="3.30.70.360">
    <property type="match status" value="1"/>
</dbReference>
<evidence type="ECO:0000256" key="8">
    <source>
        <dbReference type="ARBA" id="ARBA00022833"/>
    </source>
</evidence>
<dbReference type="PANTHER" id="PTHR43808">
    <property type="entry name" value="ACETYLORNITHINE DEACETYLASE"/>
    <property type="match status" value="1"/>
</dbReference>
<sequence>MSQTASPACVELLARLVAFDTTSHRSNLPLIHFVRDYLAEYGVEATLVHDVSGEKANLYATIGPADQAGVMLSGHTDTVPVTGQMWNSDPYHLTAKGERLYGRGTADMKGFLAVVLAMVPAMVQADLCVPIHLAFSHDEEVGCLGVRSLIDTMRQYRVRPAACVVGEPTSMRLATAHKGKIAGRIQVRGKACHSGMAPEGVNAIQAAAPLLYWFEETAAQKASRGPYDKRFAIPFTTLQIGTIEGGTALNIVPDACRFDFEIRNVPEDDPEALLAMLRVEVDRLDRCLKQYSPDAGATLEYLGDYPGLSMAEESELVEFVLALLDDPRRERIGFGTEAGLFQQRLGIPTLVCGPGSMAQGHQPDEYVTRDQLLRCETFLRRLIAALADPDAVRRLELACAESIDNFQPA</sequence>
<dbReference type="CDD" id="cd03894">
    <property type="entry name" value="M20_ArgE"/>
    <property type="match status" value="1"/>
</dbReference>
<evidence type="ECO:0000256" key="2">
    <source>
        <dbReference type="ARBA" id="ARBA00005691"/>
    </source>
</evidence>
<evidence type="ECO:0000256" key="3">
    <source>
        <dbReference type="ARBA" id="ARBA00022490"/>
    </source>
</evidence>
<evidence type="ECO:0000313" key="12">
    <source>
        <dbReference type="Proteomes" id="UP000653056"/>
    </source>
</evidence>
<dbReference type="PROSITE" id="PS00758">
    <property type="entry name" value="ARGE_DAPE_CPG2_1"/>
    <property type="match status" value="1"/>
</dbReference>
<keyword evidence="3" id="KW-0963">Cytoplasm</keyword>
<comment type="cofactor">
    <cofactor evidence="1">
        <name>Zn(2+)</name>
        <dbReference type="ChEBI" id="CHEBI:29105"/>
    </cofactor>
</comment>
<dbReference type="PROSITE" id="PS00759">
    <property type="entry name" value="ARGE_DAPE_CPG2_2"/>
    <property type="match status" value="1"/>
</dbReference>
<dbReference type="NCBIfam" id="NF005710">
    <property type="entry name" value="PRK07522.1"/>
    <property type="match status" value="1"/>
</dbReference>
<keyword evidence="6" id="KW-0479">Metal-binding</keyword>
<dbReference type="InterPro" id="IPR010169">
    <property type="entry name" value="AcOrn-deacetyl"/>
</dbReference>
<dbReference type="NCBIfam" id="TIGR01892">
    <property type="entry name" value="AcOrn-deacetyl"/>
    <property type="match status" value="1"/>
</dbReference>
<dbReference type="InterPro" id="IPR002933">
    <property type="entry name" value="Peptidase_M20"/>
</dbReference>
<evidence type="ECO:0000256" key="1">
    <source>
        <dbReference type="ARBA" id="ARBA00001947"/>
    </source>
</evidence>
<dbReference type="Pfam" id="PF07687">
    <property type="entry name" value="M20_dimer"/>
    <property type="match status" value="1"/>
</dbReference>
<comment type="similarity">
    <text evidence="2">Belongs to the peptidase M20A family. ArgE subfamily.</text>
</comment>
<dbReference type="InterPro" id="IPR011650">
    <property type="entry name" value="Peptidase_M20_dimer"/>
</dbReference>
<keyword evidence="8" id="KW-0862">Zinc</keyword>
<evidence type="ECO:0000259" key="10">
    <source>
        <dbReference type="Pfam" id="PF07687"/>
    </source>
</evidence>
<dbReference type="Gene3D" id="3.40.630.10">
    <property type="entry name" value="Zn peptidases"/>
    <property type="match status" value="1"/>
</dbReference>
<dbReference type="SUPFAM" id="SSF53187">
    <property type="entry name" value="Zn-dependent exopeptidases"/>
    <property type="match status" value="1"/>
</dbReference>
<name>A0ABQ2YV38_9GAMM</name>
<keyword evidence="12" id="KW-1185">Reference proteome</keyword>
<evidence type="ECO:0000256" key="7">
    <source>
        <dbReference type="ARBA" id="ARBA00022801"/>
    </source>
</evidence>
<keyword evidence="7" id="KW-0378">Hydrolase</keyword>
<accession>A0ABQ2YV38</accession>
<dbReference type="Proteomes" id="UP000653056">
    <property type="component" value="Unassembled WGS sequence"/>
</dbReference>
<protein>
    <submittedName>
        <fullName evidence="11">Acetylornithine deacetylase</fullName>
    </submittedName>
</protein>
<dbReference type="Pfam" id="PF01546">
    <property type="entry name" value="Peptidase_M20"/>
    <property type="match status" value="1"/>
</dbReference>
<keyword evidence="5" id="KW-0028">Amino-acid biosynthesis</keyword>
<dbReference type="SUPFAM" id="SSF55031">
    <property type="entry name" value="Bacterial exopeptidase dimerisation domain"/>
    <property type="match status" value="1"/>
</dbReference>